<reference evidence="1 2" key="1">
    <citation type="journal article" date="2021" name="bioRxiv">
        <title>Chromosome-scale and haplotype-resolved genome assembly of a tetraploid potato cultivar.</title>
        <authorList>
            <person name="Sun H."/>
            <person name="Jiao W.-B."/>
            <person name="Krause K."/>
            <person name="Campoy J.A."/>
            <person name="Goel M."/>
            <person name="Folz-Donahue K."/>
            <person name="Kukat C."/>
            <person name="Huettel B."/>
            <person name="Schneeberger K."/>
        </authorList>
    </citation>
    <scope>NUCLEOTIDE SEQUENCE [LARGE SCALE GENOMIC DNA]</scope>
    <source>
        <strain evidence="1">SolTubOtavaFocal</strain>
        <tissue evidence="1">Leaves</tissue>
    </source>
</reference>
<evidence type="ECO:0000313" key="2">
    <source>
        <dbReference type="Proteomes" id="UP000826656"/>
    </source>
</evidence>
<sequence length="210" mass="23128">MLTEAVVLTSFQQRELFNKYDINNTQQTTTSVQAASSRSRVHGVKTRKSRRVSFFFVSSSSSARTMVQKHCSSSEKHLCFRPGSNVCCPLLVQDDATSSLKDEGVDPKRRFTLSSFGMGRNRRESGSCTPACFDPVAALNELGQGGRNQFTTNASASPCDDVFHISLNALNRVSSFVDSKGILFDMFKLSFSIHLDLSEVGSVAFIFKVV</sequence>
<proteinExistence type="predicted"/>
<comment type="caution">
    <text evidence="1">The sequence shown here is derived from an EMBL/GenBank/DDBJ whole genome shotgun (WGS) entry which is preliminary data.</text>
</comment>
<evidence type="ECO:0000313" key="1">
    <source>
        <dbReference type="EMBL" id="KAH0755108.1"/>
    </source>
</evidence>
<protein>
    <submittedName>
        <fullName evidence="1">Uncharacterized protein</fullName>
    </submittedName>
</protein>
<accession>A0ABQ7UVG4</accession>
<dbReference type="EMBL" id="JAIVGD010000018">
    <property type="protein sequence ID" value="KAH0755108.1"/>
    <property type="molecule type" value="Genomic_DNA"/>
</dbReference>
<keyword evidence="2" id="KW-1185">Reference proteome</keyword>
<organism evidence="1 2">
    <name type="scientific">Solanum tuberosum</name>
    <name type="common">Potato</name>
    <dbReference type="NCBI Taxonomy" id="4113"/>
    <lineage>
        <taxon>Eukaryota</taxon>
        <taxon>Viridiplantae</taxon>
        <taxon>Streptophyta</taxon>
        <taxon>Embryophyta</taxon>
        <taxon>Tracheophyta</taxon>
        <taxon>Spermatophyta</taxon>
        <taxon>Magnoliopsida</taxon>
        <taxon>eudicotyledons</taxon>
        <taxon>Gunneridae</taxon>
        <taxon>Pentapetalae</taxon>
        <taxon>asterids</taxon>
        <taxon>lamiids</taxon>
        <taxon>Solanales</taxon>
        <taxon>Solanaceae</taxon>
        <taxon>Solanoideae</taxon>
        <taxon>Solaneae</taxon>
        <taxon>Solanum</taxon>
    </lineage>
</organism>
<dbReference type="Proteomes" id="UP000826656">
    <property type="component" value="Unassembled WGS sequence"/>
</dbReference>
<gene>
    <name evidence="1" type="ORF">KY290_025378</name>
</gene>
<name>A0ABQ7UVG4_SOLTU</name>